<feature type="compositionally biased region" description="Low complexity" evidence="1">
    <location>
        <begin position="168"/>
        <end position="192"/>
    </location>
</feature>
<comment type="caution">
    <text evidence="2">The sequence shown here is derived from an EMBL/GenBank/DDBJ whole genome shotgun (WGS) entry which is preliminary data.</text>
</comment>
<gene>
    <name evidence="2" type="ORF">BA062_21245</name>
</gene>
<accession>A0A318LPY6</accession>
<dbReference type="EMBL" id="MASU01000008">
    <property type="protein sequence ID" value="PXY29705.1"/>
    <property type="molecule type" value="Genomic_DNA"/>
</dbReference>
<feature type="region of interest" description="Disordered" evidence="1">
    <location>
        <begin position="81"/>
        <end position="200"/>
    </location>
</feature>
<keyword evidence="3" id="KW-1185">Reference proteome</keyword>
<sequence length="200" mass="21510">MKGGAQVAAAVGAGYLLGRSRKMRLALMIAAAGATGRLGGTPRELLQQGVKRLAASPELGKITESVRGELLDAARSAAMTAASSRIDSLNDRLQSTAGRGGKARDEEQPEDEDYLDVEEEPEAEEAEEPEEAEDTEELEDTEESGEPEEPEPEEEEEPEPPRRRRAAAGRSSTGRSTQGRATRTRATQSRGRAPVRRTGR</sequence>
<evidence type="ECO:0000256" key="1">
    <source>
        <dbReference type="SAM" id="MobiDB-lite"/>
    </source>
</evidence>
<proteinExistence type="predicted"/>
<dbReference type="AlphaFoldDB" id="A0A318LPY6"/>
<protein>
    <submittedName>
        <fullName evidence="2">Uncharacterized protein</fullName>
    </submittedName>
</protein>
<feature type="compositionally biased region" description="Acidic residues" evidence="1">
    <location>
        <begin position="107"/>
        <end position="158"/>
    </location>
</feature>
<evidence type="ECO:0000313" key="2">
    <source>
        <dbReference type="EMBL" id="PXY29705.1"/>
    </source>
</evidence>
<reference evidence="2 3" key="1">
    <citation type="submission" date="2016-07" db="EMBL/GenBank/DDBJ databases">
        <title>Draft genome sequence of Prauserella sp. YIM 121212, isolated from alkaline soil.</title>
        <authorList>
            <person name="Ruckert C."/>
            <person name="Albersmeier A."/>
            <person name="Jiang C.-L."/>
            <person name="Jiang Y."/>
            <person name="Kalinowski J."/>
            <person name="Schneider O."/>
            <person name="Winkler A."/>
            <person name="Zotchev S.B."/>
        </authorList>
    </citation>
    <scope>NUCLEOTIDE SEQUENCE [LARGE SCALE GENOMIC DNA]</scope>
    <source>
        <strain evidence="2 3">YIM 121212</strain>
    </source>
</reference>
<organism evidence="2 3">
    <name type="scientific">Prauserella flavalba</name>
    <dbReference type="NCBI Taxonomy" id="1477506"/>
    <lineage>
        <taxon>Bacteria</taxon>
        <taxon>Bacillati</taxon>
        <taxon>Actinomycetota</taxon>
        <taxon>Actinomycetes</taxon>
        <taxon>Pseudonocardiales</taxon>
        <taxon>Pseudonocardiaceae</taxon>
        <taxon>Prauserella</taxon>
    </lineage>
</organism>
<evidence type="ECO:0000313" key="3">
    <source>
        <dbReference type="Proteomes" id="UP000247892"/>
    </source>
</evidence>
<name>A0A318LPY6_9PSEU</name>
<dbReference type="Proteomes" id="UP000247892">
    <property type="component" value="Unassembled WGS sequence"/>
</dbReference>